<comment type="caution">
    <text evidence="3">The sequence shown here is derived from an EMBL/GenBank/DDBJ whole genome shotgun (WGS) entry which is preliminary data.</text>
</comment>
<gene>
    <name evidence="3" type="ORF">EV214_102151</name>
</gene>
<dbReference type="InterPro" id="IPR026045">
    <property type="entry name" value="Ferric-bd"/>
</dbReference>
<dbReference type="RefSeq" id="WP_132242310.1">
    <property type="nucleotide sequence ID" value="NZ_SLWV01000002.1"/>
</dbReference>
<protein>
    <submittedName>
        <fullName evidence="3">Iron(III) transport system substrate-binding protein</fullName>
    </submittedName>
</protein>
<dbReference type="PANTHER" id="PTHR30006">
    <property type="entry name" value="THIAMINE-BINDING PERIPLASMIC PROTEIN-RELATED"/>
    <property type="match status" value="1"/>
</dbReference>
<sequence length="363" mass="41391">MDLKRIVSIILILLFVFSLAACTSGKSTENENMQAEEQNAREKEVELEEKVVIYSTHPEALLEYVATEFEKETGVKVEFLNFKGELPDRVRAEKANPQADVMYGAASSVFIELKKEDLFDQYVPTWAEGLKPLFKDSEGYWFGTMQTPVMLFYNNEVLSEEQAPEDWLDLIKPEYKDQLVFRNALSSSARATFASLLYQFSKEEKIDDGWKYMSDLDMNTKKYYGSGSLQFQAIGRKEAAISYAPLNAIVDNKVKNNLPLTIIDAQSGSPVITDSIAMIKGAKNPNAAKGFIEFAGRPDIQAKLANEFNRMPTHPEAIKNSPDWMKEKEYKVMDVDWAVLSEKQSEWMQKWDTEIKDAKKDEK</sequence>
<dbReference type="PIRSF" id="PIRSF002825">
    <property type="entry name" value="CfbpA"/>
    <property type="match status" value="1"/>
</dbReference>
<keyword evidence="4" id="KW-1185">Reference proteome</keyword>
<feature type="chain" id="PRO_5038492734" evidence="2">
    <location>
        <begin position="21"/>
        <end position="363"/>
    </location>
</feature>
<accession>A0A4R2L1G1</accession>
<dbReference type="Proteomes" id="UP000294919">
    <property type="component" value="Unassembled WGS sequence"/>
</dbReference>
<evidence type="ECO:0000256" key="1">
    <source>
        <dbReference type="ARBA" id="ARBA00022729"/>
    </source>
</evidence>
<dbReference type="AlphaFoldDB" id="A0A4R2L1G1"/>
<evidence type="ECO:0000313" key="4">
    <source>
        <dbReference type="Proteomes" id="UP000294919"/>
    </source>
</evidence>
<dbReference type="OrthoDB" id="179400at2"/>
<dbReference type="Gene3D" id="3.40.190.10">
    <property type="entry name" value="Periplasmic binding protein-like II"/>
    <property type="match status" value="2"/>
</dbReference>
<dbReference type="PROSITE" id="PS51257">
    <property type="entry name" value="PROKAR_LIPOPROTEIN"/>
    <property type="match status" value="1"/>
</dbReference>
<evidence type="ECO:0000256" key="2">
    <source>
        <dbReference type="SAM" id="SignalP"/>
    </source>
</evidence>
<proteinExistence type="predicted"/>
<name>A0A4R2L1G1_9FIRM</name>
<dbReference type="SUPFAM" id="SSF53850">
    <property type="entry name" value="Periplasmic binding protein-like II"/>
    <property type="match status" value="1"/>
</dbReference>
<organism evidence="3 4">
    <name type="scientific">Marinisporobacter balticus</name>
    <dbReference type="NCBI Taxonomy" id="2018667"/>
    <lineage>
        <taxon>Bacteria</taxon>
        <taxon>Bacillati</taxon>
        <taxon>Bacillota</taxon>
        <taxon>Clostridia</taxon>
        <taxon>Peptostreptococcales</taxon>
        <taxon>Thermotaleaceae</taxon>
        <taxon>Marinisporobacter</taxon>
    </lineage>
</organism>
<reference evidence="3 4" key="1">
    <citation type="submission" date="2019-03" db="EMBL/GenBank/DDBJ databases">
        <title>Genomic Encyclopedia of Type Strains, Phase IV (KMG-IV): sequencing the most valuable type-strain genomes for metagenomic binning, comparative biology and taxonomic classification.</title>
        <authorList>
            <person name="Goeker M."/>
        </authorList>
    </citation>
    <scope>NUCLEOTIDE SEQUENCE [LARGE SCALE GENOMIC DNA]</scope>
    <source>
        <strain evidence="3 4">DSM 102940</strain>
    </source>
</reference>
<feature type="signal peptide" evidence="2">
    <location>
        <begin position="1"/>
        <end position="20"/>
    </location>
</feature>
<dbReference type="Pfam" id="PF13343">
    <property type="entry name" value="SBP_bac_6"/>
    <property type="match status" value="1"/>
</dbReference>
<dbReference type="EMBL" id="SLWV01000002">
    <property type="protein sequence ID" value="TCO79432.1"/>
    <property type="molecule type" value="Genomic_DNA"/>
</dbReference>
<keyword evidence="1 2" id="KW-0732">Signal</keyword>
<evidence type="ECO:0000313" key="3">
    <source>
        <dbReference type="EMBL" id="TCO79432.1"/>
    </source>
</evidence>